<sequence length="1184" mass="137174">LLTVAAFTSTLFSIIRIILINMFVLCFYFCMLICVLPYPQEINNYAVGEFPVLDNKIRNESAVEFPTDLPDSLQKFADDVQNNILNDLKFDDSESEMPIFNESTSPRNTTAEDPIHSVNDVLNSLKDVIGIIDDTQKIFRKTRLPMFNNSVKFSTKNLDRRFHQQFCSVDGSQDYFLIFTHFIFRNLNGIFCCSLQAVKSFSNKKHCAYKKHIMKMINSSASSFFDVKLVLLVTLVAMVGLIFYFSLVKRKVFSVVKHFGWKKSSRRLNIRYSKLNNEDLEDSADWWPNKPDYNFQLYVQVNFSVIFNFVDMDFQKLMYKAMKNREQSANRIKQLKEVEERVKQKEKRDVESIRRFAEARLVEEKHEAERRLMEERRQLDARRRELDRQMAALNANQKKVPVKPVKNIVRNSDAQRSQQYEKALALMGRQNTGNSRNHNKTVSNGHGKFISDEHCRKSKTVLNSKEFLSATSSSSSSAFQKKEITSSLSGNNSNRSAVMLKKDLNSKAKAQNHRLNRTPIDFKSLMETAAMNKKLPVQSSHKELPSLRPEKRKDLKLNSQSNPRLVRDSRAVVSTGRNLPNPANVATSSSAKLKDATRLRATVDNANRKGSVNGQQLNVLSKNGRGGVDAARMEHLRRQRLMNAQRQTSARLREVELRRELLRRKQQMFDYLSSESFDDEDEEDSDLDGFIDDSPIDDAEDYSKEIRRMFKYDPTKYKHLDKMDDRRMEASYADICREEAHSARMGLLEDLEDQYNMMEQMNVIDLIEHVGQVVHVCDFLAAEMLLKGFKEENNFVTNTDDNFRSVLDNLEKLISAEKNYLSLAYIRDLKVKEAEDGPDALYGCVQAELMHIAEQAVEVSIEEQLVDLIGESSALLILQQMCFYRNLLCIGTGEMKRLKAITNNIELAVDVYYKTLPRPFLLGSLLNNLVDENEILYRLLLCQQCLSEANFKASFDYISEGYERLCKFDGYTSETPISDEVFLPSSTEQRKAYELECPLYIWYNSFFDFLITKFALYFHETLRKHETARVVQQCLKREPFMHVDRISSFCDINEANIFLFIDSRKLTYGQWTDAFLTDNFQTQQLHYFSILFTTEKKEDSTVPPELALQLINNEVQFESLDYLLTLTILNEFYVIRRIEGSIYCALAMKAKDEEEEKSALAFLDDLCKRLRCDDVFASLQVPIF</sequence>
<comment type="caution">
    <text evidence="6">The sequence shown here is derived from an EMBL/GenBank/DDBJ whole genome shotgun (WGS) entry which is preliminary data.</text>
</comment>
<reference evidence="6 8" key="1">
    <citation type="submission" date="2015-01" db="EMBL/GenBank/DDBJ databases">
        <title>Evolution of Trichinella species and genotypes.</title>
        <authorList>
            <person name="Korhonen P.K."/>
            <person name="Edoardo P."/>
            <person name="Giuseppe L.R."/>
            <person name="Gasser R.B."/>
        </authorList>
    </citation>
    <scope>NUCLEOTIDE SEQUENCE [LARGE SCALE GENOMIC DNA]</scope>
    <source>
        <strain evidence="6">ISS3</strain>
    </source>
</reference>
<feature type="compositionally biased region" description="Basic and acidic residues" evidence="4">
    <location>
        <begin position="540"/>
        <end position="556"/>
    </location>
</feature>
<evidence type="ECO:0000256" key="4">
    <source>
        <dbReference type="SAM" id="MobiDB-lite"/>
    </source>
</evidence>
<dbReference type="InterPro" id="IPR018544">
    <property type="entry name" value="KICS_2"/>
</dbReference>
<feature type="coiled-coil region" evidence="3">
    <location>
        <begin position="325"/>
        <end position="396"/>
    </location>
</feature>
<keyword evidence="5" id="KW-1133">Transmembrane helix</keyword>
<dbReference type="SUPFAM" id="SSF158548">
    <property type="entry name" value="FLJ32549 domain-like"/>
    <property type="match status" value="1"/>
</dbReference>
<keyword evidence="2 3" id="KW-0175">Coiled coil</keyword>
<feature type="transmembrane region" description="Helical" evidence="5">
    <location>
        <begin position="224"/>
        <end position="247"/>
    </location>
</feature>
<evidence type="ECO:0000256" key="1">
    <source>
        <dbReference type="ARBA" id="ARBA00006461"/>
    </source>
</evidence>
<feature type="compositionally biased region" description="Low complexity" evidence="4">
    <location>
        <begin position="469"/>
        <end position="478"/>
    </location>
</feature>
<protein>
    <submittedName>
        <fullName evidence="6">Protein SPT2-like protein</fullName>
    </submittedName>
</protein>
<gene>
    <name evidence="6" type="ORF">T01_2910</name>
    <name evidence="7" type="ORF">T01_8734</name>
</gene>
<feature type="region of interest" description="Disordered" evidence="4">
    <location>
        <begin position="429"/>
        <end position="451"/>
    </location>
</feature>
<evidence type="ECO:0000256" key="5">
    <source>
        <dbReference type="SAM" id="Phobius"/>
    </source>
</evidence>
<dbReference type="STRING" id="6334.A0A0V1ARQ2"/>
<dbReference type="Gene3D" id="1.10.3450.30">
    <property type="match status" value="1"/>
</dbReference>
<feature type="region of interest" description="Disordered" evidence="4">
    <location>
        <begin position="532"/>
        <end position="564"/>
    </location>
</feature>
<dbReference type="Pfam" id="PF09404">
    <property type="entry name" value="C12orf66_like"/>
    <property type="match status" value="1"/>
</dbReference>
<feature type="compositionally biased region" description="Polar residues" evidence="4">
    <location>
        <begin position="485"/>
        <end position="495"/>
    </location>
</feature>
<evidence type="ECO:0000313" key="6">
    <source>
        <dbReference type="EMBL" id="KRY27455.1"/>
    </source>
</evidence>
<evidence type="ECO:0000256" key="3">
    <source>
        <dbReference type="SAM" id="Coils"/>
    </source>
</evidence>
<comment type="similarity">
    <text evidence="1">Belongs to the SPT2 family.</text>
</comment>
<organism evidence="6 8">
    <name type="scientific">Trichinella spiralis</name>
    <name type="common">Trichina worm</name>
    <dbReference type="NCBI Taxonomy" id="6334"/>
    <lineage>
        <taxon>Eukaryota</taxon>
        <taxon>Metazoa</taxon>
        <taxon>Ecdysozoa</taxon>
        <taxon>Nematoda</taxon>
        <taxon>Enoplea</taxon>
        <taxon>Dorylaimia</taxon>
        <taxon>Trichinellida</taxon>
        <taxon>Trichinellidae</taxon>
        <taxon>Trichinella</taxon>
    </lineage>
</organism>
<dbReference type="EMBL" id="JYDH01000254">
    <property type="protein sequence ID" value="KRY27463.1"/>
    <property type="molecule type" value="Genomic_DNA"/>
</dbReference>
<accession>A0A0V1ARQ2</accession>
<dbReference type="Proteomes" id="UP000054776">
    <property type="component" value="Unassembled WGS sequence"/>
</dbReference>
<dbReference type="InParanoid" id="A0A0V1ARQ2"/>
<feature type="compositionally biased region" description="Acidic residues" evidence="4">
    <location>
        <begin position="676"/>
        <end position="694"/>
    </location>
</feature>
<name>A0A0V1ARQ2_TRISP</name>
<feature type="region of interest" description="Disordered" evidence="4">
    <location>
        <begin position="469"/>
        <end position="495"/>
    </location>
</feature>
<keyword evidence="8" id="KW-1185">Reference proteome</keyword>
<evidence type="ECO:0000313" key="8">
    <source>
        <dbReference type="Proteomes" id="UP000054776"/>
    </source>
</evidence>
<dbReference type="GO" id="GO:0042149">
    <property type="term" value="P:cellular response to glucose starvation"/>
    <property type="evidence" value="ECO:0007669"/>
    <property type="project" value="TreeGrafter"/>
</dbReference>
<dbReference type="SUPFAM" id="SSF160651">
    <property type="entry name" value="FLJ32549 C-terminal domain-like"/>
    <property type="match status" value="1"/>
</dbReference>
<feature type="non-terminal residue" evidence="6">
    <location>
        <position position="1"/>
    </location>
</feature>
<dbReference type="PANTHER" id="PTHR31581">
    <property type="entry name" value="KICSTOR COMPLEX PROTEIN C12ORF66"/>
    <property type="match status" value="1"/>
</dbReference>
<feature type="compositionally biased region" description="Polar residues" evidence="4">
    <location>
        <begin position="429"/>
        <end position="444"/>
    </location>
</feature>
<dbReference type="Pfam" id="PF08243">
    <property type="entry name" value="SPT2"/>
    <property type="match status" value="1"/>
</dbReference>
<dbReference type="GO" id="GO:1904262">
    <property type="term" value="P:negative regulation of TORC1 signaling"/>
    <property type="evidence" value="ECO:0007669"/>
    <property type="project" value="TreeGrafter"/>
</dbReference>
<dbReference type="GO" id="GO:0034198">
    <property type="term" value="P:cellular response to amino acid starvation"/>
    <property type="evidence" value="ECO:0007669"/>
    <property type="project" value="TreeGrafter"/>
</dbReference>
<dbReference type="OrthoDB" id="18134at2759"/>
<dbReference type="InterPro" id="IPR013256">
    <property type="entry name" value="Chromatin_SPT2"/>
</dbReference>
<dbReference type="InterPro" id="IPR038060">
    <property type="entry name" value="C12orf66-like_central_sf"/>
</dbReference>
<feature type="region of interest" description="Disordered" evidence="4">
    <location>
        <begin position="674"/>
        <end position="694"/>
    </location>
</feature>
<proteinExistence type="inferred from homology"/>
<keyword evidence="5" id="KW-0472">Membrane</keyword>
<dbReference type="GO" id="GO:0061462">
    <property type="term" value="P:protein localization to lysosome"/>
    <property type="evidence" value="ECO:0007669"/>
    <property type="project" value="TreeGrafter"/>
</dbReference>
<dbReference type="EMBL" id="JYDH01000254">
    <property type="protein sequence ID" value="KRY27455.1"/>
    <property type="molecule type" value="Genomic_DNA"/>
</dbReference>
<keyword evidence="5" id="KW-0812">Transmembrane</keyword>
<dbReference type="SMART" id="SM00784">
    <property type="entry name" value="SPT2"/>
    <property type="match status" value="1"/>
</dbReference>
<evidence type="ECO:0000256" key="2">
    <source>
        <dbReference type="ARBA" id="ARBA00023054"/>
    </source>
</evidence>
<dbReference type="PANTHER" id="PTHR31581:SF1">
    <property type="entry name" value="KICSTOR SUBUNIT 2"/>
    <property type="match status" value="1"/>
</dbReference>
<evidence type="ECO:0000313" key="7">
    <source>
        <dbReference type="EMBL" id="KRY27463.1"/>
    </source>
</evidence>
<dbReference type="AlphaFoldDB" id="A0A0V1ARQ2"/>
<feature type="transmembrane region" description="Helical" evidence="5">
    <location>
        <begin position="12"/>
        <end position="36"/>
    </location>
</feature>